<dbReference type="EMBL" id="SNZP01000003">
    <property type="protein sequence ID" value="TDR81547.1"/>
    <property type="molecule type" value="Genomic_DNA"/>
</dbReference>
<dbReference type="AlphaFoldDB" id="A0A4R7BD38"/>
<evidence type="ECO:0000313" key="3">
    <source>
        <dbReference type="Proteomes" id="UP000295611"/>
    </source>
</evidence>
<keyword evidence="1" id="KW-0732">Signal</keyword>
<evidence type="ECO:0000313" key="2">
    <source>
        <dbReference type="EMBL" id="TDR81547.1"/>
    </source>
</evidence>
<keyword evidence="3" id="KW-1185">Reference proteome</keyword>
<name>A0A4R7BD38_9NEIS</name>
<feature type="chain" id="PRO_5020493545" evidence="1">
    <location>
        <begin position="20"/>
        <end position="111"/>
    </location>
</feature>
<organism evidence="2 3">
    <name type="scientific">Paludibacterium purpuratum</name>
    <dbReference type="NCBI Taxonomy" id="1144873"/>
    <lineage>
        <taxon>Bacteria</taxon>
        <taxon>Pseudomonadati</taxon>
        <taxon>Pseudomonadota</taxon>
        <taxon>Betaproteobacteria</taxon>
        <taxon>Neisseriales</taxon>
        <taxon>Chromobacteriaceae</taxon>
        <taxon>Paludibacterium</taxon>
    </lineage>
</organism>
<feature type="signal peptide" evidence="1">
    <location>
        <begin position="1"/>
        <end position="19"/>
    </location>
</feature>
<protein>
    <submittedName>
        <fullName evidence="2">Uncharacterized protein</fullName>
    </submittedName>
</protein>
<gene>
    <name evidence="2" type="ORF">DFP86_103200</name>
</gene>
<sequence>MKRLMFSLAALGLAAVAHADTVNIVSQAAFVSPSGAPSSTISMAFTPNAPIVFKVAGKTCRWVSSSSPWGSGGGAGCNYSITVDDGGNLINASSNGNGCTAAGQAMIAACN</sequence>
<reference evidence="2 3" key="1">
    <citation type="submission" date="2019-03" db="EMBL/GenBank/DDBJ databases">
        <title>Genomic Encyclopedia of Type Strains, Phase III (KMG-III): the genomes of soil and plant-associated and newly described type strains.</title>
        <authorList>
            <person name="Whitman W."/>
        </authorList>
    </citation>
    <scope>NUCLEOTIDE SEQUENCE [LARGE SCALE GENOMIC DNA]</scope>
    <source>
        <strain evidence="2 3">CECT 8976</strain>
    </source>
</reference>
<accession>A0A4R7BD38</accession>
<proteinExistence type="predicted"/>
<evidence type="ECO:0000256" key="1">
    <source>
        <dbReference type="SAM" id="SignalP"/>
    </source>
</evidence>
<comment type="caution">
    <text evidence="2">The sequence shown here is derived from an EMBL/GenBank/DDBJ whole genome shotgun (WGS) entry which is preliminary data.</text>
</comment>
<dbReference type="Proteomes" id="UP000295611">
    <property type="component" value="Unassembled WGS sequence"/>
</dbReference>